<dbReference type="PANTHER" id="PTHR46028">
    <property type="entry name" value="KYNURENINE 3-MONOOXYGENASE"/>
    <property type="match status" value="1"/>
</dbReference>
<evidence type="ECO:0000256" key="3">
    <source>
        <dbReference type="ARBA" id="ARBA00022827"/>
    </source>
</evidence>
<gene>
    <name evidence="5" type="ORF">PACLA_8A077976</name>
</gene>
<name>A0A7D9DDQ1_PARCT</name>
<dbReference type="AlphaFoldDB" id="A0A7D9DDQ1"/>
<keyword evidence="3" id="KW-0274">FAD</keyword>
<dbReference type="InterPro" id="IPR036188">
    <property type="entry name" value="FAD/NAD-bd_sf"/>
</dbReference>
<accession>A0A7D9DDQ1</accession>
<keyword evidence="6" id="KW-1185">Reference proteome</keyword>
<dbReference type="Gene3D" id="3.50.50.60">
    <property type="entry name" value="FAD/NAD(P)-binding domain"/>
    <property type="match status" value="1"/>
</dbReference>
<sequence length="132" mass="14796">MEHENEATRKGPVAIVGAGLVGTLNAIYLSQRGYTVNVYEARKDIRTQEFFEGRSINLSLSTRGREALEVAGVSGPIEEQSVPMYGRYIHELSGRTKIMMYGSHGERLLSIGRRKLNEYLLTGKSDKPNYMI</sequence>
<protein>
    <submittedName>
        <fullName evidence="5">Kynurenine 3-monooxygenase</fullName>
    </submittedName>
</protein>
<dbReference type="Proteomes" id="UP001152795">
    <property type="component" value="Unassembled WGS sequence"/>
</dbReference>
<keyword evidence="4" id="KW-0560">Oxidoreductase</keyword>
<dbReference type="GO" id="GO:0005741">
    <property type="term" value="C:mitochondrial outer membrane"/>
    <property type="evidence" value="ECO:0007669"/>
    <property type="project" value="TreeGrafter"/>
</dbReference>
<organism evidence="5 6">
    <name type="scientific">Paramuricea clavata</name>
    <name type="common">Red gorgonian</name>
    <name type="synonym">Violescent sea-whip</name>
    <dbReference type="NCBI Taxonomy" id="317549"/>
    <lineage>
        <taxon>Eukaryota</taxon>
        <taxon>Metazoa</taxon>
        <taxon>Cnidaria</taxon>
        <taxon>Anthozoa</taxon>
        <taxon>Octocorallia</taxon>
        <taxon>Malacalcyonacea</taxon>
        <taxon>Plexauridae</taxon>
        <taxon>Paramuricea</taxon>
    </lineage>
</organism>
<keyword evidence="2" id="KW-0285">Flavoprotein</keyword>
<dbReference type="EMBL" id="CACRXK020000482">
    <property type="protein sequence ID" value="CAB3982254.1"/>
    <property type="molecule type" value="Genomic_DNA"/>
</dbReference>
<reference evidence="5" key="1">
    <citation type="submission" date="2020-04" db="EMBL/GenBank/DDBJ databases">
        <authorList>
            <person name="Alioto T."/>
            <person name="Alioto T."/>
            <person name="Gomez Garrido J."/>
        </authorList>
    </citation>
    <scope>NUCLEOTIDE SEQUENCE</scope>
    <source>
        <strain evidence="5">A484AB</strain>
    </source>
</reference>
<dbReference type="Pfam" id="PF13450">
    <property type="entry name" value="NAD_binding_8"/>
    <property type="match status" value="1"/>
</dbReference>
<comment type="cofactor">
    <cofactor evidence="1">
        <name>FAD</name>
        <dbReference type="ChEBI" id="CHEBI:57692"/>
    </cofactor>
</comment>
<evidence type="ECO:0000256" key="4">
    <source>
        <dbReference type="ARBA" id="ARBA00023002"/>
    </source>
</evidence>
<evidence type="ECO:0000313" key="6">
    <source>
        <dbReference type="Proteomes" id="UP001152795"/>
    </source>
</evidence>
<dbReference type="GO" id="GO:0070189">
    <property type="term" value="P:kynurenine metabolic process"/>
    <property type="evidence" value="ECO:0007669"/>
    <property type="project" value="TreeGrafter"/>
</dbReference>
<dbReference type="SUPFAM" id="SSF51905">
    <property type="entry name" value="FAD/NAD(P)-binding domain"/>
    <property type="match status" value="1"/>
</dbReference>
<comment type="caution">
    <text evidence="5">The sequence shown here is derived from an EMBL/GenBank/DDBJ whole genome shotgun (WGS) entry which is preliminary data.</text>
</comment>
<evidence type="ECO:0000256" key="1">
    <source>
        <dbReference type="ARBA" id="ARBA00001974"/>
    </source>
</evidence>
<evidence type="ECO:0000313" key="5">
    <source>
        <dbReference type="EMBL" id="CAB3982254.1"/>
    </source>
</evidence>
<dbReference type="PANTHER" id="PTHR46028:SF2">
    <property type="entry name" value="KYNURENINE 3-MONOOXYGENASE"/>
    <property type="match status" value="1"/>
</dbReference>
<dbReference type="OrthoDB" id="10053569at2759"/>
<proteinExistence type="predicted"/>
<dbReference type="GO" id="GO:0004502">
    <property type="term" value="F:kynurenine 3-monooxygenase activity"/>
    <property type="evidence" value="ECO:0007669"/>
    <property type="project" value="TreeGrafter"/>
</dbReference>
<evidence type="ECO:0000256" key="2">
    <source>
        <dbReference type="ARBA" id="ARBA00022630"/>
    </source>
</evidence>